<name>A0A226WZR4_CABSO</name>
<evidence type="ECO:0000313" key="3">
    <source>
        <dbReference type="Proteomes" id="UP000214720"/>
    </source>
</evidence>
<dbReference type="InterPro" id="IPR000835">
    <property type="entry name" value="HTH_MarR-typ"/>
</dbReference>
<dbReference type="InterPro" id="IPR036390">
    <property type="entry name" value="WH_DNA-bd_sf"/>
</dbReference>
<dbReference type="Pfam" id="PF12802">
    <property type="entry name" value="MarR_2"/>
    <property type="match status" value="1"/>
</dbReference>
<dbReference type="EMBL" id="MTHB01000123">
    <property type="protein sequence ID" value="OXC76593.1"/>
    <property type="molecule type" value="Genomic_DNA"/>
</dbReference>
<dbReference type="PANTHER" id="PTHR33164">
    <property type="entry name" value="TRANSCRIPTIONAL REGULATOR, MARR FAMILY"/>
    <property type="match status" value="1"/>
</dbReference>
<sequence length="82" mass="9145">MSALSRIVDRLIAQGYVSREKSEEDARAVQLSLTVDGANLTREIVPLAKHYEAVAVNCFTKAEVKTLRNLLDRLYENAEPLA</sequence>
<proteinExistence type="predicted"/>
<feature type="domain" description="HTH marR-type" evidence="1">
    <location>
        <begin position="1"/>
        <end position="76"/>
    </location>
</feature>
<protein>
    <submittedName>
        <fullName evidence="2">Transcriptional regulator, MarR family</fullName>
    </submittedName>
</protein>
<comment type="caution">
    <text evidence="2">The sequence shown here is derived from an EMBL/GenBank/DDBJ whole genome shotgun (WGS) entry which is preliminary data.</text>
</comment>
<reference evidence="3" key="1">
    <citation type="submission" date="2017-01" db="EMBL/GenBank/DDBJ databases">
        <title>Genome Analysis of Deinococcus marmoris KOPRI26562.</title>
        <authorList>
            <person name="Kim J.H."/>
            <person name="Oh H.-M."/>
        </authorList>
    </citation>
    <scope>NUCLEOTIDE SEQUENCE [LARGE SCALE GENOMIC DNA]</scope>
    <source>
        <strain evidence="3">PAMC 26633</strain>
    </source>
</reference>
<dbReference type="Proteomes" id="UP000214720">
    <property type="component" value="Unassembled WGS sequence"/>
</dbReference>
<dbReference type="PRINTS" id="PR00598">
    <property type="entry name" value="HTHMARR"/>
</dbReference>
<dbReference type="PANTHER" id="PTHR33164:SF43">
    <property type="entry name" value="HTH-TYPE TRANSCRIPTIONAL REPRESSOR YETL"/>
    <property type="match status" value="1"/>
</dbReference>
<dbReference type="AlphaFoldDB" id="A0A226WZR4"/>
<accession>A0A226WZR4</accession>
<dbReference type="InterPro" id="IPR036388">
    <property type="entry name" value="WH-like_DNA-bd_sf"/>
</dbReference>
<dbReference type="InterPro" id="IPR039422">
    <property type="entry name" value="MarR/SlyA-like"/>
</dbReference>
<dbReference type="GO" id="GO:0006950">
    <property type="term" value="P:response to stress"/>
    <property type="evidence" value="ECO:0007669"/>
    <property type="project" value="TreeGrafter"/>
</dbReference>
<organism evidence="2 3">
    <name type="scientific">Caballeronia sordidicola</name>
    <name type="common">Burkholderia sordidicola</name>
    <dbReference type="NCBI Taxonomy" id="196367"/>
    <lineage>
        <taxon>Bacteria</taxon>
        <taxon>Pseudomonadati</taxon>
        <taxon>Pseudomonadota</taxon>
        <taxon>Betaproteobacteria</taxon>
        <taxon>Burkholderiales</taxon>
        <taxon>Burkholderiaceae</taxon>
        <taxon>Caballeronia</taxon>
    </lineage>
</organism>
<evidence type="ECO:0000259" key="1">
    <source>
        <dbReference type="PROSITE" id="PS50995"/>
    </source>
</evidence>
<dbReference type="SUPFAM" id="SSF46785">
    <property type="entry name" value="Winged helix' DNA-binding domain"/>
    <property type="match status" value="1"/>
</dbReference>
<evidence type="ECO:0000313" key="2">
    <source>
        <dbReference type="EMBL" id="OXC76593.1"/>
    </source>
</evidence>
<dbReference type="PROSITE" id="PS50995">
    <property type="entry name" value="HTH_MARR_2"/>
    <property type="match status" value="1"/>
</dbReference>
<dbReference type="Gene3D" id="1.10.10.10">
    <property type="entry name" value="Winged helix-like DNA-binding domain superfamily/Winged helix DNA-binding domain"/>
    <property type="match status" value="1"/>
</dbReference>
<gene>
    <name evidence="2" type="ORF">BSU04_21490</name>
</gene>
<dbReference type="GO" id="GO:0003700">
    <property type="term" value="F:DNA-binding transcription factor activity"/>
    <property type="evidence" value="ECO:0007669"/>
    <property type="project" value="InterPro"/>
</dbReference>